<feature type="compositionally biased region" description="Low complexity" evidence="1">
    <location>
        <begin position="16"/>
        <end position="28"/>
    </location>
</feature>
<feature type="region of interest" description="Disordered" evidence="1">
    <location>
        <begin position="1"/>
        <end position="35"/>
    </location>
</feature>
<dbReference type="AlphaFoldDB" id="A0A0F9IDJ7"/>
<evidence type="ECO:0000256" key="1">
    <source>
        <dbReference type="SAM" id="MobiDB-lite"/>
    </source>
</evidence>
<evidence type="ECO:0000313" key="2">
    <source>
        <dbReference type="EMBL" id="KKM25716.1"/>
    </source>
</evidence>
<name>A0A0F9IDJ7_9ZZZZ</name>
<gene>
    <name evidence="2" type="ORF">LCGC14_1592160</name>
</gene>
<accession>A0A0F9IDJ7</accession>
<comment type="caution">
    <text evidence="2">The sequence shown here is derived from an EMBL/GenBank/DDBJ whole genome shotgun (WGS) entry which is preliminary data.</text>
</comment>
<reference evidence="2" key="1">
    <citation type="journal article" date="2015" name="Nature">
        <title>Complex archaea that bridge the gap between prokaryotes and eukaryotes.</title>
        <authorList>
            <person name="Spang A."/>
            <person name="Saw J.H."/>
            <person name="Jorgensen S.L."/>
            <person name="Zaremba-Niedzwiedzka K."/>
            <person name="Martijn J."/>
            <person name="Lind A.E."/>
            <person name="van Eijk R."/>
            <person name="Schleper C."/>
            <person name="Guy L."/>
            <person name="Ettema T.J."/>
        </authorList>
    </citation>
    <scope>NUCLEOTIDE SEQUENCE</scope>
</reference>
<protein>
    <submittedName>
        <fullName evidence="2">Uncharacterized protein</fullName>
    </submittedName>
</protein>
<sequence length="58" mass="6537">MKPAANSITWEECGKQTLHPPHTTQLPTGREEMHPEQVARMSRVRLLYYTICAGSGRA</sequence>
<proteinExistence type="predicted"/>
<dbReference type="EMBL" id="LAZR01012658">
    <property type="protein sequence ID" value="KKM25716.1"/>
    <property type="molecule type" value="Genomic_DNA"/>
</dbReference>
<organism evidence="2">
    <name type="scientific">marine sediment metagenome</name>
    <dbReference type="NCBI Taxonomy" id="412755"/>
    <lineage>
        <taxon>unclassified sequences</taxon>
        <taxon>metagenomes</taxon>
        <taxon>ecological metagenomes</taxon>
    </lineage>
</organism>